<keyword evidence="1" id="KW-1133">Transmembrane helix</keyword>
<dbReference type="STRING" id="472759.Nhal_0638"/>
<dbReference type="HOGENOM" id="CLU_125997_1_0_6"/>
<dbReference type="eggNOG" id="COG1238">
    <property type="taxonomic scope" value="Bacteria"/>
</dbReference>
<protein>
    <recommendedName>
        <fullName evidence="4">DedA family protein</fullName>
    </recommendedName>
</protein>
<dbReference type="PANTHER" id="PTHR42709:SF4">
    <property type="entry name" value="INNER MEMBRANE PROTEIN YQAA"/>
    <property type="match status" value="1"/>
</dbReference>
<proteinExistence type="predicted"/>
<evidence type="ECO:0008006" key="4">
    <source>
        <dbReference type="Google" id="ProtNLM"/>
    </source>
</evidence>
<evidence type="ECO:0000313" key="2">
    <source>
        <dbReference type="EMBL" id="ADE13818.1"/>
    </source>
</evidence>
<dbReference type="OrthoDB" id="9814483at2"/>
<gene>
    <name evidence="2" type="ordered locus">Nhal_0638</name>
</gene>
<accession>D5BWT7</accession>
<dbReference type="RefSeq" id="WP_013031712.1">
    <property type="nucleotide sequence ID" value="NC_013960.1"/>
</dbReference>
<dbReference type="PANTHER" id="PTHR42709">
    <property type="entry name" value="ALKALINE PHOSPHATASE LIKE PROTEIN"/>
    <property type="match status" value="1"/>
</dbReference>
<feature type="transmembrane region" description="Helical" evidence="1">
    <location>
        <begin position="88"/>
        <end position="105"/>
    </location>
</feature>
<dbReference type="Proteomes" id="UP000001844">
    <property type="component" value="Chromosome"/>
</dbReference>
<dbReference type="AlphaFoldDB" id="D5BWT7"/>
<sequence>MNFPAHLDLWSLFGSSFLAATLLPGGSEVVFALLAAENVHSPSLLIGIATLGNTLGGMVTLGMGRLLARRYPMRALEKPAHQRASRWLHKYGPLSLLWSWVPVIGDPLCFVAGWLRLNLLLALAFIAVGKCARYAALWSVTG</sequence>
<dbReference type="EMBL" id="CP001798">
    <property type="protein sequence ID" value="ADE13818.1"/>
    <property type="molecule type" value="Genomic_DNA"/>
</dbReference>
<evidence type="ECO:0000313" key="3">
    <source>
        <dbReference type="Proteomes" id="UP000001844"/>
    </source>
</evidence>
<dbReference type="KEGG" id="nhl:Nhal_0638"/>
<evidence type="ECO:0000256" key="1">
    <source>
        <dbReference type="SAM" id="Phobius"/>
    </source>
</evidence>
<keyword evidence="1" id="KW-0812">Transmembrane</keyword>
<keyword evidence="1" id="KW-0472">Membrane</keyword>
<keyword evidence="3" id="KW-1185">Reference proteome</keyword>
<dbReference type="InterPro" id="IPR051311">
    <property type="entry name" value="DedA_domain"/>
</dbReference>
<reference evidence="3" key="1">
    <citation type="submission" date="2010-04" db="EMBL/GenBank/DDBJ databases">
        <title>Complete genome sequence of Nitrosococcus halophilus Nc4, a salt-adapted, aerobic obligate ammonia-oxidizing sulfur purple bacterium.</title>
        <authorList>
            <consortium name="US DOE Joint Genome Institute"/>
            <person name="Campbell M.A."/>
            <person name="Malfatti S.A."/>
            <person name="Chain P.S.G."/>
            <person name="Heidelberg J.F."/>
            <person name="Ward B.B."/>
            <person name="Klotz M.G."/>
        </authorList>
    </citation>
    <scope>NUCLEOTIDE SEQUENCE [LARGE SCALE GENOMIC DNA]</scope>
    <source>
        <strain evidence="3">Nc4</strain>
    </source>
</reference>
<organism evidence="2 3">
    <name type="scientific">Nitrosococcus halophilus (strain Nc4)</name>
    <dbReference type="NCBI Taxonomy" id="472759"/>
    <lineage>
        <taxon>Bacteria</taxon>
        <taxon>Pseudomonadati</taxon>
        <taxon>Pseudomonadota</taxon>
        <taxon>Gammaproteobacteria</taxon>
        <taxon>Chromatiales</taxon>
        <taxon>Chromatiaceae</taxon>
        <taxon>Nitrosococcus</taxon>
    </lineage>
</organism>
<name>D5BWT7_NITHN</name>
<feature type="transmembrane region" description="Helical" evidence="1">
    <location>
        <begin position="45"/>
        <end position="67"/>
    </location>
</feature>